<evidence type="ECO:0000313" key="2">
    <source>
        <dbReference type="EMBL" id="MBB2145303.1"/>
    </source>
</evidence>
<organism evidence="2 3">
    <name type="scientific">Pedobacter planticolens</name>
    <dbReference type="NCBI Taxonomy" id="2679964"/>
    <lineage>
        <taxon>Bacteria</taxon>
        <taxon>Pseudomonadati</taxon>
        <taxon>Bacteroidota</taxon>
        <taxon>Sphingobacteriia</taxon>
        <taxon>Sphingobacteriales</taxon>
        <taxon>Sphingobacteriaceae</taxon>
        <taxon>Pedobacter</taxon>
    </lineage>
</organism>
<dbReference type="RefSeq" id="WP_182921954.1">
    <property type="nucleotide sequence ID" value="NZ_WNXD01000001.1"/>
</dbReference>
<dbReference type="AlphaFoldDB" id="A0A923IUZ8"/>
<keyword evidence="1" id="KW-0732">Signal</keyword>
<feature type="chain" id="PRO_5038069518" description="Lipoprotein" evidence="1">
    <location>
        <begin position="19"/>
        <end position="96"/>
    </location>
</feature>
<comment type="caution">
    <text evidence="2">The sequence shown here is derived from an EMBL/GenBank/DDBJ whole genome shotgun (WGS) entry which is preliminary data.</text>
</comment>
<evidence type="ECO:0000256" key="1">
    <source>
        <dbReference type="SAM" id="SignalP"/>
    </source>
</evidence>
<evidence type="ECO:0000313" key="3">
    <source>
        <dbReference type="Proteomes" id="UP000601055"/>
    </source>
</evidence>
<sequence>MKQTRKFLLFAMALPILAASCELLGAEPEEEEAKKVDNSTYTYSYTCYTGGSKNTIQIPNRLSAACKANWEYYARTYGCNDADNFATAESKKRQCP</sequence>
<proteinExistence type="predicted"/>
<dbReference type="Proteomes" id="UP000601055">
    <property type="component" value="Unassembled WGS sequence"/>
</dbReference>
<feature type="signal peptide" evidence="1">
    <location>
        <begin position="1"/>
        <end position="18"/>
    </location>
</feature>
<keyword evidence="3" id="KW-1185">Reference proteome</keyword>
<protein>
    <recommendedName>
        <fullName evidence="4">Lipoprotein</fullName>
    </recommendedName>
</protein>
<reference evidence="2" key="1">
    <citation type="submission" date="2019-11" db="EMBL/GenBank/DDBJ databases">
        <title>Description of Pedobacter sp. LMG 31464T.</title>
        <authorList>
            <person name="Carlier A."/>
            <person name="Qi S."/>
            <person name="Vandamme P."/>
        </authorList>
    </citation>
    <scope>NUCLEOTIDE SEQUENCE</scope>
    <source>
        <strain evidence="2">LMG 31464</strain>
    </source>
</reference>
<dbReference type="EMBL" id="WNXD01000001">
    <property type="protein sequence ID" value="MBB2145303.1"/>
    <property type="molecule type" value="Genomic_DNA"/>
</dbReference>
<evidence type="ECO:0008006" key="4">
    <source>
        <dbReference type="Google" id="ProtNLM"/>
    </source>
</evidence>
<gene>
    <name evidence="2" type="ORF">GM921_07405</name>
</gene>
<accession>A0A923IUZ8</accession>
<name>A0A923IUZ8_9SPHI</name>
<dbReference type="PROSITE" id="PS51257">
    <property type="entry name" value="PROKAR_LIPOPROTEIN"/>
    <property type="match status" value="1"/>
</dbReference>